<keyword evidence="8 11" id="KW-0406">Ion transport</keyword>
<proteinExistence type="inferred from homology"/>
<keyword evidence="9 11" id="KW-0472">Membrane</keyword>
<keyword evidence="10 11" id="KW-0739">Sodium transport</keyword>
<feature type="transmembrane region" description="Helical" evidence="11">
    <location>
        <begin position="307"/>
        <end position="330"/>
    </location>
</feature>
<dbReference type="InterPro" id="IPR023171">
    <property type="entry name" value="Na/H_antiporter_dom_sf"/>
</dbReference>
<feature type="transmembrane region" description="Helical" evidence="11">
    <location>
        <begin position="379"/>
        <end position="399"/>
    </location>
</feature>
<feature type="transmembrane region" description="Helical" evidence="11">
    <location>
        <begin position="220"/>
        <end position="235"/>
    </location>
</feature>
<evidence type="ECO:0000256" key="4">
    <source>
        <dbReference type="ARBA" id="ARBA00022475"/>
    </source>
</evidence>
<dbReference type="Pfam" id="PF06965">
    <property type="entry name" value="Na_H_antiport_1"/>
    <property type="match status" value="1"/>
</dbReference>
<dbReference type="Gene3D" id="1.20.1530.10">
    <property type="entry name" value="Na+/H+ antiporter like domain"/>
    <property type="match status" value="1"/>
</dbReference>
<dbReference type="PANTHER" id="PTHR30341">
    <property type="entry name" value="SODIUM ION/PROTON ANTIPORTER NHAA-RELATED"/>
    <property type="match status" value="1"/>
</dbReference>
<organism evidence="12 13">
    <name type="scientific">Saccharomonospora viridis (strain ATCC 15386 / DSM 43017 / JCM 3036 / CCUG 5913 / NBRC 12207 / NCIMB 9602 / P101)</name>
    <name type="common">Thermoactinomyces viridis</name>
    <dbReference type="NCBI Taxonomy" id="471857"/>
    <lineage>
        <taxon>Bacteria</taxon>
        <taxon>Bacillati</taxon>
        <taxon>Actinomycetota</taxon>
        <taxon>Actinomycetes</taxon>
        <taxon>Pseudonocardiales</taxon>
        <taxon>Pseudonocardiaceae</taxon>
        <taxon>Saccharomonospora</taxon>
    </lineage>
</organism>
<comment type="catalytic activity">
    <reaction evidence="11">
        <text>Na(+)(in) + 2 H(+)(out) = Na(+)(out) + 2 H(+)(in)</text>
        <dbReference type="Rhea" id="RHEA:29251"/>
        <dbReference type="ChEBI" id="CHEBI:15378"/>
        <dbReference type="ChEBI" id="CHEBI:29101"/>
    </reaction>
</comment>
<dbReference type="GO" id="GO:0006885">
    <property type="term" value="P:regulation of pH"/>
    <property type="evidence" value="ECO:0007669"/>
    <property type="project" value="UniProtKB-UniRule"/>
</dbReference>
<dbReference type="EMBL" id="CP001683">
    <property type="protein sequence ID" value="ACU96265.1"/>
    <property type="molecule type" value="Genomic_DNA"/>
</dbReference>
<protein>
    <recommendedName>
        <fullName evidence="11">Na(+)/H(+) antiporter NhaA</fullName>
    </recommendedName>
    <alternativeName>
        <fullName evidence="11">Sodium/proton antiporter NhaA</fullName>
    </alternativeName>
</protein>
<comment type="similarity">
    <text evidence="11">Belongs to the NhaA Na(+)/H(+) (TC 2.A.33) antiporter family.</text>
</comment>
<keyword evidence="13" id="KW-1185">Reference proteome</keyword>
<accession>C7MZZ7</accession>
<evidence type="ECO:0000256" key="3">
    <source>
        <dbReference type="ARBA" id="ARBA00022449"/>
    </source>
</evidence>
<evidence type="ECO:0000256" key="7">
    <source>
        <dbReference type="ARBA" id="ARBA00023053"/>
    </source>
</evidence>
<comment type="subcellular location">
    <subcellularLocation>
        <location evidence="1 11">Cell inner membrane</location>
        <topology evidence="1 11">Multi-pass membrane protein</topology>
    </subcellularLocation>
</comment>
<evidence type="ECO:0000313" key="13">
    <source>
        <dbReference type="Proteomes" id="UP000000841"/>
    </source>
</evidence>
<keyword evidence="3 11" id="KW-0050">Antiport</keyword>
<gene>
    <name evidence="11" type="primary">nhaA</name>
    <name evidence="12" type="ordered locus">Svir_12160</name>
</gene>
<dbReference type="eggNOG" id="COG3004">
    <property type="taxonomic scope" value="Bacteria"/>
</dbReference>
<evidence type="ECO:0000256" key="5">
    <source>
        <dbReference type="ARBA" id="ARBA00022692"/>
    </source>
</evidence>
<sequence>MSTAPPTKAKLFSRSAWRERNRLADLLRQETVGGMLLLIGAVVALVWANSPWSETYTAVSEFTFGPEALHLNLSVAQWASDGLLVLFFFAVGLELKHEFVAGELRDPRKAALPIVAAFGGVLTPALIYVLVNLGDSTALRGWAIPTATDIAFAVAVLAVLGRFLPSALRMFLLTLAVVDDLIAICIIALFYTEELSFVPLVLALVPLGLFTLLVQRRVRAWWLLVPLALATWGLIHASGIHATVAGVLLGFAVPAMRREGEETSLAERFEHRVQPLSAGVAVPVFALFAAGVTFGGLGGLVDALGDPVALGVMAGLLLGKTVGICGTTFLMTRFTKAELDDGVAWPDMLGLSMLAGIGFTVSLLVGELSFGAAGERGELVKIAVLCGSLLSALLAAVVLRMRNRVYRRRHELEARKGASWIPEAQPSEHSGEDRLG</sequence>
<evidence type="ECO:0000256" key="9">
    <source>
        <dbReference type="ARBA" id="ARBA00023136"/>
    </source>
</evidence>
<dbReference type="AlphaFoldDB" id="C7MZZ7"/>
<name>C7MZZ7_SACVD</name>
<feature type="transmembrane region" description="Helical" evidence="11">
    <location>
        <begin position="351"/>
        <end position="373"/>
    </location>
</feature>
<keyword evidence="7 11" id="KW-0915">Sodium</keyword>
<dbReference type="GO" id="GO:0015385">
    <property type="term" value="F:sodium:proton antiporter activity"/>
    <property type="evidence" value="ECO:0007669"/>
    <property type="project" value="UniProtKB-UniRule"/>
</dbReference>
<evidence type="ECO:0000256" key="11">
    <source>
        <dbReference type="HAMAP-Rule" id="MF_01844"/>
    </source>
</evidence>
<evidence type="ECO:0000256" key="6">
    <source>
        <dbReference type="ARBA" id="ARBA00022989"/>
    </source>
</evidence>
<reference evidence="12 13" key="1">
    <citation type="journal article" date="2009" name="Stand. Genomic Sci.">
        <title>Complete genome sequence of Saccharomonospora viridis type strain (P101).</title>
        <authorList>
            <person name="Pati A."/>
            <person name="Sikorski J."/>
            <person name="Nolan M."/>
            <person name="Lapidus A."/>
            <person name="Copeland A."/>
            <person name="Glavina Del Rio T."/>
            <person name="Lucas S."/>
            <person name="Chen F."/>
            <person name="Tice H."/>
            <person name="Pitluck S."/>
            <person name="Cheng J.F."/>
            <person name="Chertkov O."/>
            <person name="Brettin T."/>
            <person name="Han C."/>
            <person name="Detter J.C."/>
            <person name="Kuske C."/>
            <person name="Bruce D."/>
            <person name="Goodwin L."/>
            <person name="Chain P."/>
            <person name="D'haeseleer P."/>
            <person name="Chen A."/>
            <person name="Palaniappan K."/>
            <person name="Ivanova N."/>
            <person name="Mavromatis K."/>
            <person name="Mikhailova N."/>
            <person name="Rohde M."/>
            <person name="Tindall B.J."/>
            <person name="Goker M."/>
            <person name="Bristow J."/>
            <person name="Eisen J.A."/>
            <person name="Markowitz V."/>
            <person name="Hugenholtz P."/>
            <person name="Kyrpides N.C."/>
            <person name="Klenk H.P."/>
        </authorList>
    </citation>
    <scope>NUCLEOTIDE SEQUENCE [LARGE SCALE GENOMIC DNA]</scope>
    <source>
        <strain evidence="13">ATCC 15386 / DSM 43017 / JCM 3036 / NBRC 12207 / P101</strain>
    </source>
</reference>
<dbReference type="InterPro" id="IPR004670">
    <property type="entry name" value="NhaA"/>
</dbReference>
<keyword evidence="11" id="KW-0997">Cell inner membrane</keyword>
<dbReference type="KEGG" id="svi:Svir_12160"/>
<evidence type="ECO:0000313" key="12">
    <source>
        <dbReference type="EMBL" id="ACU96265.1"/>
    </source>
</evidence>
<dbReference type="PANTHER" id="PTHR30341:SF0">
    <property type="entry name" value="NA(+)_H(+) ANTIPORTER NHAA"/>
    <property type="match status" value="1"/>
</dbReference>
<evidence type="ECO:0000256" key="2">
    <source>
        <dbReference type="ARBA" id="ARBA00022448"/>
    </source>
</evidence>
<keyword evidence="5 11" id="KW-0812">Transmembrane</keyword>
<feature type="transmembrane region" description="Helical" evidence="11">
    <location>
        <begin position="68"/>
        <end position="89"/>
    </location>
</feature>
<dbReference type="RefSeq" id="WP_015785580.1">
    <property type="nucleotide sequence ID" value="NC_013159.1"/>
</dbReference>
<keyword evidence="2 11" id="KW-0813">Transport</keyword>
<feature type="transmembrane region" description="Helical" evidence="11">
    <location>
        <begin position="278"/>
        <end position="301"/>
    </location>
</feature>
<keyword evidence="6 11" id="KW-1133">Transmembrane helix</keyword>
<feature type="transmembrane region" description="Helical" evidence="11">
    <location>
        <begin position="197"/>
        <end position="213"/>
    </location>
</feature>
<feature type="transmembrane region" description="Helical" evidence="11">
    <location>
        <begin position="110"/>
        <end position="130"/>
    </location>
</feature>
<evidence type="ECO:0000256" key="10">
    <source>
        <dbReference type="ARBA" id="ARBA00023201"/>
    </source>
</evidence>
<dbReference type="Proteomes" id="UP000000841">
    <property type="component" value="Chromosome"/>
</dbReference>
<evidence type="ECO:0000256" key="8">
    <source>
        <dbReference type="ARBA" id="ARBA00023065"/>
    </source>
</evidence>
<dbReference type="GO" id="GO:0005886">
    <property type="term" value="C:plasma membrane"/>
    <property type="evidence" value="ECO:0007669"/>
    <property type="project" value="UniProtKB-SubCell"/>
</dbReference>
<dbReference type="NCBIfam" id="TIGR00773">
    <property type="entry name" value="NhaA"/>
    <property type="match status" value="1"/>
</dbReference>
<dbReference type="HOGENOM" id="CLU_015803_0_0_11"/>
<feature type="transmembrane region" description="Helical" evidence="11">
    <location>
        <begin position="142"/>
        <end position="164"/>
    </location>
</feature>
<dbReference type="HAMAP" id="MF_01844">
    <property type="entry name" value="NhaA"/>
    <property type="match status" value="1"/>
</dbReference>
<dbReference type="STRING" id="471857.Svir_12160"/>
<keyword evidence="4 11" id="KW-1003">Cell membrane</keyword>
<evidence type="ECO:0000256" key="1">
    <source>
        <dbReference type="ARBA" id="ARBA00004429"/>
    </source>
</evidence>
<feature type="transmembrane region" description="Helical" evidence="11">
    <location>
        <begin position="171"/>
        <end position="191"/>
    </location>
</feature>
<feature type="transmembrane region" description="Helical" evidence="11">
    <location>
        <begin position="31"/>
        <end position="48"/>
    </location>
</feature>
<comment type="function">
    <text evidence="11">Na(+)/H(+) antiporter that extrudes sodium in exchange for external protons.</text>
</comment>